<reference evidence="3" key="1">
    <citation type="journal article" date="2019" name="Int. J. Syst. Evol. Microbiol.">
        <title>The Global Catalogue of Microorganisms (GCM) 10K type strain sequencing project: providing services to taxonomists for standard genome sequencing and annotation.</title>
        <authorList>
            <consortium name="The Broad Institute Genomics Platform"/>
            <consortium name="The Broad Institute Genome Sequencing Center for Infectious Disease"/>
            <person name="Wu L."/>
            <person name="Ma J."/>
        </authorList>
    </citation>
    <scope>NUCLEOTIDE SEQUENCE [LARGE SCALE GENOMIC DNA]</scope>
    <source>
        <strain evidence="3">JCM 31920</strain>
    </source>
</reference>
<keyword evidence="1" id="KW-0732">Signal</keyword>
<evidence type="ECO:0008006" key="4">
    <source>
        <dbReference type="Google" id="ProtNLM"/>
    </source>
</evidence>
<accession>A0ABP8M3E8</accession>
<proteinExistence type="predicted"/>
<dbReference type="Proteomes" id="UP001501508">
    <property type="component" value="Unassembled WGS sequence"/>
</dbReference>
<comment type="caution">
    <text evidence="2">The sequence shown here is derived from an EMBL/GenBank/DDBJ whole genome shotgun (WGS) entry which is preliminary data.</text>
</comment>
<protein>
    <recommendedName>
        <fullName evidence="4">DUF4890 domain-containing protein</fullName>
    </recommendedName>
</protein>
<gene>
    <name evidence="2" type="ORF">GCM10023091_33010</name>
</gene>
<organism evidence="2 3">
    <name type="scientific">Ravibacter arvi</name>
    <dbReference type="NCBI Taxonomy" id="2051041"/>
    <lineage>
        <taxon>Bacteria</taxon>
        <taxon>Pseudomonadati</taxon>
        <taxon>Bacteroidota</taxon>
        <taxon>Cytophagia</taxon>
        <taxon>Cytophagales</taxon>
        <taxon>Spirosomataceae</taxon>
        <taxon>Ravibacter</taxon>
    </lineage>
</organism>
<evidence type="ECO:0000313" key="2">
    <source>
        <dbReference type="EMBL" id="GAA4443815.1"/>
    </source>
</evidence>
<feature type="chain" id="PRO_5045825343" description="DUF4890 domain-containing protein" evidence="1">
    <location>
        <begin position="21"/>
        <end position="132"/>
    </location>
</feature>
<evidence type="ECO:0000313" key="3">
    <source>
        <dbReference type="Proteomes" id="UP001501508"/>
    </source>
</evidence>
<keyword evidence="3" id="KW-1185">Reference proteome</keyword>
<sequence length="132" mass="15772">MLSFGMLLLLCLVAPATVFSQSRYEQETLASDQEISKPSRLNNRNFQKNLEKFAAELELRPKQVRKINKIERKYSRKEAKMASRPSTKRKHLRALQKEKRERMIAVLDYEQQHKLQQLSKSGFWDFLRFRDQ</sequence>
<name>A0ABP8M3E8_9BACT</name>
<dbReference type="EMBL" id="BAABEY010000030">
    <property type="protein sequence ID" value="GAA4443815.1"/>
    <property type="molecule type" value="Genomic_DNA"/>
</dbReference>
<feature type="signal peptide" evidence="1">
    <location>
        <begin position="1"/>
        <end position="20"/>
    </location>
</feature>
<evidence type="ECO:0000256" key="1">
    <source>
        <dbReference type="SAM" id="SignalP"/>
    </source>
</evidence>